<feature type="domain" description="VWFA" evidence="2">
    <location>
        <begin position="2067"/>
        <end position="2260"/>
    </location>
</feature>
<dbReference type="GO" id="GO:0007156">
    <property type="term" value="P:homophilic cell adhesion via plasma membrane adhesion molecules"/>
    <property type="evidence" value="ECO:0007669"/>
    <property type="project" value="InterPro"/>
</dbReference>
<name>A0A0Q9YN35_9GAMM</name>
<dbReference type="EMBL" id="LKAJ02000001">
    <property type="protein sequence ID" value="MCS5710873.1"/>
    <property type="molecule type" value="Genomic_DNA"/>
</dbReference>
<dbReference type="Pfam" id="PF17963">
    <property type="entry name" value="Big_9"/>
    <property type="match status" value="4"/>
</dbReference>
<feature type="compositionally biased region" description="Basic and acidic residues" evidence="1">
    <location>
        <begin position="15"/>
        <end position="39"/>
    </location>
</feature>
<dbReference type="GO" id="GO:0016020">
    <property type="term" value="C:membrane"/>
    <property type="evidence" value="ECO:0007669"/>
    <property type="project" value="InterPro"/>
</dbReference>
<feature type="region of interest" description="Disordered" evidence="1">
    <location>
        <begin position="1672"/>
        <end position="1705"/>
    </location>
</feature>
<dbReference type="NCBIfam" id="TIGR01965">
    <property type="entry name" value="VCBS_repeat"/>
    <property type="match status" value="5"/>
</dbReference>
<dbReference type="PATRIC" id="fig|1590043.3.peg.1511"/>
<feature type="domain" description="VWFA" evidence="2">
    <location>
        <begin position="1339"/>
        <end position="1530"/>
    </location>
</feature>
<feature type="region of interest" description="Disordered" evidence="1">
    <location>
        <begin position="2889"/>
        <end position="2930"/>
    </location>
</feature>
<feature type="region of interest" description="Disordered" evidence="1">
    <location>
        <begin position="2408"/>
        <end position="2431"/>
    </location>
</feature>
<evidence type="ECO:0000259" key="2">
    <source>
        <dbReference type="PROSITE" id="PS50234"/>
    </source>
</evidence>
<dbReference type="InterPro" id="IPR036465">
    <property type="entry name" value="vWFA_dom_sf"/>
</dbReference>
<dbReference type="EMBL" id="LKAJ01000005">
    <property type="protein sequence ID" value="KRG21305.1"/>
    <property type="molecule type" value="Genomic_DNA"/>
</dbReference>
<dbReference type="InterPro" id="IPR002126">
    <property type="entry name" value="Cadherin-like_dom"/>
</dbReference>
<feature type="region of interest" description="Disordered" evidence="1">
    <location>
        <begin position="4350"/>
        <end position="4375"/>
    </location>
</feature>
<dbReference type="InterPro" id="IPR002035">
    <property type="entry name" value="VWF_A"/>
</dbReference>
<feature type="region of interest" description="Disordered" evidence="1">
    <location>
        <begin position="3638"/>
        <end position="3659"/>
    </location>
</feature>
<sequence length="4642" mass="480879">MSNINDKSPQNSNESNKKDDAHEQKNEYRSMFDEIKDYFKSIMPGTAESVPSQEAPDEKPVAENAKPATDAEKAVEALEQKAQGEAEEDIAKKKADEGDKPKELTLEDIEKMQAAAAGEAQDSGFSIPPTIQHNNRGEVDSLARDLGLSPFPPALQKVEPTLVTLQTKEDHSVSIIDLTPKTEGGDAVVNEDDLLASRGPGESAGSDPTKESTTVQGDFKIIAPDGVGELRVDGHLVIDGGTFIPTTIDTPLGNKLSITGYDPNTGTVTYEYTLLDNEQHPQGNGTNSIFEDFHIFLRDTDDDTADGTLSVRIIDDVPSIVVSDALASLIVDETNLNINATGSFAGLFNSVAGADGATIVYQLSISQEGADSGLVDSASNSHVLLFMDGNDVVGRAGNDEVFRISLDPNNGNVTLDQSRAIIHGDPNNPDESTTLSSSDLIKITATITDGDGDVASAIRDIGQSFIFKDDAPSGTISLKPGTFIATDESAGLQGPETAAPAGSLGQTTVAYSNFLIDNTSYGEDGAGTKTYSLSVVDGTASGFKTSDGAQDIVLINNNGVIEGHVGNSNGALAFTISADANGVTLTQYLAVAHSPDSGPNQLSGGMSPGVLTLVETVTDADGDHIQPGVDLGSIIKFYDDAPSGTISLKPDVFIATDESAGQQGPETAAPAGTLGQATVAYSDLLIDNTSFGSDGAGTKTYSLSVVDGTASGFKTPDGTQDIVLVNNNGVIEGHVGNSNGALAFTISADANGVTLTQYLAVAHSPDSGPNQLSGGMNPGVLTLIETVTDADGDHIQPGVDLGSVIKFYDDAPSGTISLKPGAFIATDESAGLQGPETAAPAGTLGQTTIAYSNLLVDNSSFGSDGAGTKIYNLSVVDGTASGFKTSDGAQDIVLVNNNGVIEGHVGNSNGALAFTISADANGVTLTQYLAVAHSPDSGPNQLSGGMNPGVLTLTQIVTDADGDSTQSAVDLGSAIKFYDDAPSGTIYLKPEAFIATDESAGLQGPETAAPAGTLGQTTVAYSNFLIDNTSFGSDGAGTKTYSLSVVDGTASGFKTSNGAQDIVLVNNGGVVEGHVGNSNGALAFTISADANGVTLTQYLAVAHSPDAGPNQLSGGMNPGVLTLIQVVTDADGDSTQSAVNLGSAIKFYDDAPHIDVNQIAAPSLVVDESNFLINDSKSFAGLFTSSFGSDGPKDTDQNGVADSDAITYKLGILAPGANSGLVDTDSNQAVVLSLENGVVVGRAGIGGAEVFKISVDADTGVITLDQSRAVVHSNQNDPNDSTMLSADNLITLTATIRDGDLDSDSATKDIGQAFKFQDDGPTAVDDCFSVPLPVQPAYNLTFVLDVSGSMDTTISGNKTRLDLLKEALTSNGALLDSYAAASSALAITIVTFSGNAQISMEFHDVAAAKAYIDALSAGGTTNYQAAANVATGDINSDNANPNLSGYIDRLYWLSDGEPNPANTALTDAQELAWRNLLNADNVEAYMLNIGSSNQAEINENLADLDDDQPGTVITVAPDLSNLQQILIDTINQSEVQGNVLANDAAGADAHPAVVNIYFLLADNAAANAYLAAHPELVGATVDGNKVTIPIPNADITTPLGNILHIETDGDFTYTTKPHDDPNQGDEDLLYYTMKDGDGDKSSAEFCFDVDLGVTITNLTPKAQGGDVTVDEDDLLANRGPNESAGSDTTKESTTQPGSFNISAPNGVDDVTVGGHAVITDGVFTATSFTTPLGNTLSIVGYNSATGEITYTYTLNDNEAHPNANGENALFEDFAVTLTDTDGDSANATLSARIIDDVPDAINDVNPNVASENSLVLNGNVRTNDTQGADGASVTPVNLVGTYGSIVINADGSYVYTLNPNDADFKALGGGGVGVENFNYTLTDADGDADTAKLTLNIKNDDDGVLITDLTPKAQGGDAVVDEDDLLASRGPGESAGSDPTKESTTTTGDFKINAPDGIASLTVDGHNVIVNNVFTATSFTTALGNTLNITGYNAATGTVSYSYTLNDNENHPTGNGENSIFEDFGVVLKDTDGDIANDTLSVKIIDDVPTAVDDCFTIPLPVQPSYNLTFVLDISGSMDTVLPNTGGKTRLELLQEALTNNGALLDSYAAASTALKITIVTFSSSAQTSMEFSDVAAAKAFINGLDANGSTNYQAAANAATADINSDNANPALSGYIDRIYWLSDGEPNPTSTALTDAQELAWRNLLNADHVEAYMLNIGSTNQAEINENLADLDDDQPGTVITVAPDLSNLQQILIDTINQSEVKGNVLTNDTIGADGNGQVVNIYFSLADNAAANAYLAAHPELSGASVNGNIVTIPIPNADITTPLGNTLHIETDGDFTYTSKVENGVNGDEDTLYYTMKDGDGDTSNAEFCFDIDFGVTITNLTPKAQGGDVTVDEDDLLASRGANESAGSDSSKESTTQPGSFNISAPNGVDDVSIGGHAVITNGVFSAISFATPLGNTLSIIGYNSATGEITYTYTLNDNEAHPNANGENAIFEDFAVNVTDIDGDSANATLSARVIDDVPTAVNDINASIASENSLILTGNVKTNDTQGADGASVTPLNLVGTYGSIVINADGSYVYTINPNDTDFKALGGGGVGVENFNYNLVDADGDSSSAKLTLNIKNDDDGVTITDLTPKAQGGDASVDEDDLLASRGPGESAGSDPTKESTTTTGDFKISAPDGIASLTIDGHNVIVNDVFTATSFTTALGNTLNITGFNAATGVVSYNYTLNDNESHPAGNGENSIFEDFNVALQDKDGDSSNNTLSIKIVDDVPDAIDDTNASVASENNIILVGNVKTNDIPGADGASVTPVNLVGTYGSIVINADGSYVYTLNPNDADFKALNGGSVGVENFNYTLTDADGDADSAKLTLNIKNDDDGVTITDLTPKAQGGDASVDEDDLLASRGPGESAGSDPTKESTTTTGDFKISAPDGIGSLVIDGHNVIVNDVFTATSFTTALGNTLNITGFNAATGVVSYSYTLNDNESHPAGNGENSIFEDFNVALQDKDGDSSNNTLSIKIVDDVPDAIDDTNASAASENNLILSGNVRTNDTQGADGASVTPVNLVGTYGSIVINADGSYVYTLNANDADFKALNGGSIGVENFNYTLTDADGDADSAKLTLNIKNDDDGVTITDLTPKAQGGDASVDEDDLLASRGPGESAGSDPTKESTTTTGDFKISAPDGVGTLSIGGHNVIVNDVFTATSFTTPLGNTLNITGYNAATGVVSYSYTLNDNENHPTGNGENSIFEDFNVALQDRDGDSTNNSLSIKIVDDVPTAVEDCFTVPLPVQPAYNLTFVLDISGSMDTILPNTNGKTRLELLQEALTNNGALLDSYAAASTALKITIVTFSSSAQTSMEFSDVAAAKAFINGLDANGTTNYQAAANAATVDINADNANPALSGYIDRLYWLSDGEPNPTSTALTDAQELAWRNLLNADHVEAYMLNIGSTNQTEINENLADLDDDQPGTVITVAPDLSNLQQILIDTINQSEVKGNVLTNDTIGADGNGQVVNVYFALADNAAANAYLAAHPELTGASVNGNIVIIPVPNGDITTPLGNTLHIETDGDFTYTSKAQNGVNGDEDTLYYTMKDGDGDTSNAEFCFSIDFGVTITNLTPKAQGGDVSVNEDDLLASRGANESAGSDTTKESTKQSGSFNVTAPNGLTDLSIGGHTVIANGVFTATSFTTALGSLLAITAYNPATGEIKYDYTLMDNVNHPDGNGKNSLYEDFSIAAKDADGSVANNTLSVQIIDDAPDAINDANANFASESNLVLTGNLKTNDILGADGAAVTAFSATGKFGSIVVDAAGNYTYTLNTNDADFKALGGGGIGSESFNYTLKDGDGDSDTATLTLNIRNNNDGVLITDVTPKANGGDASVNEDDLLASRGANESAGSDSSKESTTVSGDFKISAPDGIDDLSVGGHAIITNGVFSATSFATSLGNTISFTGYNAATGVVSYNYTLNDNENHPTGNGANNLFDDMQIVLSDVDGSSATDTLSIKIIDDVPTAVNDAANIVKPALPSYNLVFVIDVSGSMDEVVQGSKTRLDVLQEAITNSGALLDSYKANSSNLNITFVTFSTNAQTSSSFTDVQAAKNFVNALDANGSTNYIAAMSNAQTVMNANNSNPNLTNYIDKIYFLSDGQPNVGVPSNSQYNTWRTTLSNDNFDSIVLNIAPPANQQNVNQYLTPLANPGDNPAVYSVNADLSNLQSILISTIADLAHINGNILTNDIQGADGHLVVSQIQFSFASSAAASAYLSAHPELAGATVNGSSVTIPVPQNADIVTPLGEKLHIETDGDYTYTIDGNAQTGKTDTFTYTAVDTDGDPTSAQVQLSIVAPQTMQMTVTSFAASTDSQDSSSSAKITTADTHDSSANNDVAFVSSHSSYADNVTSNDVIGDKGAKVVEISFETEDAAKYIKDNNLDSLNAVADKDGKTVHIALPGDGSEVEFKTPDGGSLAINSHGEYVYSVNGAAQDQVEHFKYTLQDLASGNLHQANLDVSIFENPNSLVSLMGSDANDIMSTANHNASVIMMEAGKGINDFIIDIGNAHAPETIFIKDLGMNKQNILSFVGVSDANHDGKVSFIDAIESFHQDAPNANIEITLQNKSTLILENAGTVPGHDMQALQQHLESITAELHVTK</sequence>
<feature type="domain" description="VWFA" evidence="2">
    <location>
        <begin position="3298"/>
        <end position="3491"/>
    </location>
</feature>
<accession>A0A0Q9YN35</accession>
<feature type="compositionally biased region" description="Polar residues" evidence="1">
    <location>
        <begin position="1"/>
        <end position="14"/>
    </location>
</feature>
<feature type="compositionally biased region" description="Polar residues" evidence="1">
    <location>
        <begin position="1683"/>
        <end position="1703"/>
    </location>
</feature>
<evidence type="ECO:0000313" key="4">
    <source>
        <dbReference type="EMBL" id="KRG21305.1"/>
    </source>
</evidence>
<dbReference type="Pfam" id="PF19116">
    <property type="entry name" value="DUF5801"/>
    <property type="match status" value="6"/>
</dbReference>
<feature type="domain" description="Cadherin" evidence="3">
    <location>
        <begin position="3735"/>
        <end position="3873"/>
    </location>
</feature>
<dbReference type="Pfam" id="PF17803">
    <property type="entry name" value="Cadherin_4"/>
    <property type="match status" value="1"/>
</dbReference>
<dbReference type="InterPro" id="IPR043824">
    <property type="entry name" value="DUF5801"/>
</dbReference>
<dbReference type="STRING" id="295108.HT99x_01481"/>
<evidence type="ECO:0000256" key="1">
    <source>
        <dbReference type="SAM" id="MobiDB-lite"/>
    </source>
</evidence>
<gene>
    <name evidence="5" type="ORF">HT99x_005485</name>
    <name evidence="4" type="ORF">HT99x_01481</name>
</gene>
<feature type="compositionally biased region" description="Basic and acidic residues" evidence="1">
    <location>
        <begin position="69"/>
        <end position="111"/>
    </location>
</feature>
<proteinExistence type="predicted"/>
<dbReference type="OrthoDB" id="5654433at2"/>
<reference evidence="4" key="1">
    <citation type="submission" date="2015-09" db="EMBL/GenBank/DDBJ databases">
        <title>Draft Genome Sequences of Two Novel Amoeba-resistant Intranuclear Bacteria, Candidatus Berkiella cookevillensis and Candidatus Berkiella aquae.</title>
        <authorList>
            <person name="Mehari Y.T."/>
            <person name="Arivett B.A."/>
            <person name="Farone A.L."/>
            <person name="Gunderson J.H."/>
            <person name="Farone M.B."/>
        </authorList>
    </citation>
    <scope>NUCLEOTIDE SEQUENCE [LARGE SCALE GENOMIC DNA]</scope>
    <source>
        <strain evidence="4">HT99</strain>
    </source>
</reference>
<feature type="region of interest" description="Disordered" evidence="1">
    <location>
        <begin position="1926"/>
        <end position="1949"/>
    </location>
</feature>
<dbReference type="Proteomes" id="UP000051497">
    <property type="component" value="Unassembled WGS sequence"/>
</dbReference>
<dbReference type="CDD" id="cd00198">
    <property type="entry name" value="vWFA"/>
    <property type="match status" value="2"/>
</dbReference>
<organism evidence="4">
    <name type="scientific">Candidatus Berkiella aquae</name>
    <dbReference type="NCBI Taxonomy" id="295108"/>
    <lineage>
        <taxon>Bacteria</taxon>
        <taxon>Pseudomonadati</taxon>
        <taxon>Pseudomonadota</taxon>
        <taxon>Gammaproteobacteria</taxon>
        <taxon>Candidatus Berkiellales</taxon>
        <taxon>Candidatus Berkiellaceae</taxon>
        <taxon>Candidatus Berkiella</taxon>
    </lineage>
</organism>
<dbReference type="InterPro" id="IPR010221">
    <property type="entry name" value="VCBS_dom"/>
</dbReference>
<dbReference type="SUPFAM" id="SSF53300">
    <property type="entry name" value="vWA-like"/>
    <property type="match status" value="4"/>
</dbReference>
<reference evidence="5" key="3">
    <citation type="submission" date="2021-06" db="EMBL/GenBank/DDBJ databases">
        <title>Genomic Description and Analysis of Intracellular Bacteria, Candidatus Berkiella cookevillensis and Candidatus Berkiella aquae.</title>
        <authorList>
            <person name="Kidane D.T."/>
            <person name="Mehari Y.T."/>
            <person name="Rice F.C."/>
            <person name="Arivett B.A."/>
            <person name="Farone A.L."/>
            <person name="Berk S.G."/>
            <person name="Farone M.B."/>
        </authorList>
    </citation>
    <scope>NUCLEOTIDE SEQUENCE</scope>
    <source>
        <strain evidence="5">HT99</strain>
    </source>
</reference>
<dbReference type="Pfam" id="PF00092">
    <property type="entry name" value="VWA"/>
    <property type="match status" value="1"/>
</dbReference>
<dbReference type="RefSeq" id="WP_075066109.1">
    <property type="nucleotide sequence ID" value="NZ_LKAJ02000001.1"/>
</dbReference>
<dbReference type="InterPro" id="IPR040853">
    <property type="entry name" value="RapA2_cadherin-like"/>
</dbReference>
<evidence type="ECO:0000313" key="6">
    <source>
        <dbReference type="Proteomes" id="UP000051497"/>
    </source>
</evidence>
<dbReference type="PROSITE" id="PS50268">
    <property type="entry name" value="CADHERIN_2"/>
    <property type="match status" value="1"/>
</dbReference>
<feature type="compositionally biased region" description="Low complexity" evidence="1">
    <location>
        <begin position="4350"/>
        <end position="4363"/>
    </location>
</feature>
<evidence type="ECO:0000313" key="5">
    <source>
        <dbReference type="EMBL" id="MCS5710873.1"/>
    </source>
</evidence>
<dbReference type="SMART" id="SM00327">
    <property type="entry name" value="VWA"/>
    <property type="match status" value="4"/>
</dbReference>
<feature type="region of interest" description="Disordered" evidence="1">
    <location>
        <begin position="3140"/>
        <end position="3182"/>
    </location>
</feature>
<protein>
    <submittedName>
        <fullName evidence="5">VWA domain-containing protein</fullName>
    </submittedName>
</protein>
<evidence type="ECO:0000259" key="3">
    <source>
        <dbReference type="PROSITE" id="PS50268"/>
    </source>
</evidence>
<feature type="compositionally biased region" description="Polar residues" evidence="1">
    <location>
        <begin position="2412"/>
        <end position="2431"/>
    </location>
</feature>
<dbReference type="Pfam" id="PF13519">
    <property type="entry name" value="VWA_2"/>
    <property type="match status" value="3"/>
</dbReference>
<keyword evidence="6" id="KW-1185">Reference proteome</keyword>
<feature type="region of interest" description="Disordered" evidence="1">
    <location>
        <begin position="1"/>
        <end position="135"/>
    </location>
</feature>
<dbReference type="GO" id="GO:0005509">
    <property type="term" value="F:calcium ion binding"/>
    <property type="evidence" value="ECO:0007669"/>
    <property type="project" value="InterPro"/>
</dbReference>
<feature type="compositionally biased region" description="Polar residues" evidence="1">
    <location>
        <begin position="4364"/>
        <end position="4375"/>
    </location>
</feature>
<dbReference type="Gene3D" id="3.40.50.410">
    <property type="entry name" value="von Willebrand factor, type A domain"/>
    <property type="match status" value="4"/>
</dbReference>
<feature type="domain" description="VWFA" evidence="2">
    <location>
        <begin position="4027"/>
        <end position="4218"/>
    </location>
</feature>
<dbReference type="PROSITE" id="PS50234">
    <property type="entry name" value="VWFA"/>
    <property type="match status" value="4"/>
</dbReference>
<feature type="region of interest" description="Disordered" evidence="1">
    <location>
        <begin position="2638"/>
        <end position="2680"/>
    </location>
</feature>
<reference evidence="5" key="2">
    <citation type="journal article" date="2016" name="Genome Announc.">
        <title>Draft Genome Sequences of Two Novel Amoeba-Resistant Intranuclear Bacteria, 'Candidatus Berkiella cookevillensis' and 'Candidatus Berkiella aquae'.</title>
        <authorList>
            <person name="Mehari Y.T."/>
            <person name="Arivett B.A."/>
            <person name="Farone A.L."/>
            <person name="Gunderson J.H."/>
            <person name="Farone M.B."/>
        </authorList>
    </citation>
    <scope>NUCLEOTIDE SEQUENCE</scope>
    <source>
        <strain evidence="5">HT99</strain>
    </source>
</reference>
<comment type="caution">
    <text evidence="4">The sequence shown here is derived from an EMBL/GenBank/DDBJ whole genome shotgun (WGS) entry which is preliminary data.</text>
</comment>